<dbReference type="EMBL" id="QGKY02001015">
    <property type="protein sequence ID" value="KAF2576120.1"/>
    <property type="molecule type" value="Genomic_DNA"/>
</dbReference>
<accession>A0A8S9J138</accession>
<name>A0A8S9J138_BRACR</name>
<gene>
    <name evidence="2" type="ORF">F2Q70_00000705</name>
</gene>
<feature type="transmembrane region" description="Helical" evidence="1">
    <location>
        <begin position="66"/>
        <end position="90"/>
    </location>
</feature>
<protein>
    <submittedName>
        <fullName evidence="2">Uncharacterized protein</fullName>
    </submittedName>
</protein>
<organism evidence="2">
    <name type="scientific">Brassica cretica</name>
    <name type="common">Mustard</name>
    <dbReference type="NCBI Taxonomy" id="69181"/>
    <lineage>
        <taxon>Eukaryota</taxon>
        <taxon>Viridiplantae</taxon>
        <taxon>Streptophyta</taxon>
        <taxon>Embryophyta</taxon>
        <taxon>Tracheophyta</taxon>
        <taxon>Spermatophyta</taxon>
        <taxon>Magnoliopsida</taxon>
        <taxon>eudicotyledons</taxon>
        <taxon>Gunneridae</taxon>
        <taxon>Pentapetalae</taxon>
        <taxon>rosids</taxon>
        <taxon>malvids</taxon>
        <taxon>Brassicales</taxon>
        <taxon>Brassicaceae</taxon>
        <taxon>Brassiceae</taxon>
        <taxon>Brassica</taxon>
    </lineage>
</organism>
<evidence type="ECO:0000313" key="2">
    <source>
        <dbReference type="EMBL" id="KAF2576120.1"/>
    </source>
</evidence>
<evidence type="ECO:0000256" key="1">
    <source>
        <dbReference type="SAM" id="Phobius"/>
    </source>
</evidence>
<keyword evidence="1" id="KW-1133">Transmembrane helix</keyword>
<reference evidence="2" key="1">
    <citation type="submission" date="2019-12" db="EMBL/GenBank/DDBJ databases">
        <title>Genome sequencing and annotation of Brassica cretica.</title>
        <authorList>
            <person name="Studholme D.J."/>
            <person name="Sarris P.F."/>
        </authorList>
    </citation>
    <scope>NUCLEOTIDE SEQUENCE</scope>
    <source>
        <strain evidence="2">PFS-102/07</strain>
        <tissue evidence="2">Leaf</tissue>
    </source>
</reference>
<keyword evidence="1" id="KW-0812">Transmembrane</keyword>
<proteinExistence type="predicted"/>
<keyword evidence="1" id="KW-0472">Membrane</keyword>
<sequence length="264" mass="29504">MKTIKGLNRNNTRLACLSVLSSRLIYSWRALRSSSGGWCFRRVTAGSGDQIDVWVCPQCLRREGEVMIVCMLAGGAVVLVDLGFVSRWIWVRSATVVCWNEAGRCLFSSDLRLLCFPLSPPSAASFRAPPSCSNGLRRNDETEELVGDLSFISSSNSHGFLWCCGVLYRLLGCLFSRRIKPPSMLHTLIFKAPTPTLDRNLCFYVNNGDWGLKFCLPVEIARFVGRGPPPAELRGVARRLRRCLLGATSVSSRLNFPRLFPYFL</sequence>
<comment type="caution">
    <text evidence="2">The sequence shown here is derived from an EMBL/GenBank/DDBJ whole genome shotgun (WGS) entry which is preliminary data.</text>
</comment>
<dbReference type="AlphaFoldDB" id="A0A8S9J138"/>